<reference evidence="1 2" key="1">
    <citation type="submission" date="2021-06" db="EMBL/GenBank/DDBJ databases">
        <title>Bacillus sp. RD4P76, an endophyte from a halophyte.</title>
        <authorList>
            <person name="Sun J.-Q."/>
        </authorList>
    </citation>
    <scope>NUCLEOTIDE SEQUENCE [LARGE SCALE GENOMIC DNA]</scope>
    <source>
        <strain evidence="1 2">CGMCC 1.15917</strain>
    </source>
</reference>
<gene>
    <name evidence="1" type="ORF">KS419_20545</name>
</gene>
<evidence type="ECO:0008006" key="3">
    <source>
        <dbReference type="Google" id="ProtNLM"/>
    </source>
</evidence>
<organism evidence="1 2">
    <name type="scientific">Evansella tamaricis</name>
    <dbReference type="NCBI Taxonomy" id="2069301"/>
    <lineage>
        <taxon>Bacteria</taxon>
        <taxon>Bacillati</taxon>
        <taxon>Bacillota</taxon>
        <taxon>Bacilli</taxon>
        <taxon>Bacillales</taxon>
        <taxon>Bacillaceae</taxon>
        <taxon>Evansella</taxon>
    </lineage>
</organism>
<keyword evidence="2" id="KW-1185">Reference proteome</keyword>
<evidence type="ECO:0000313" key="2">
    <source>
        <dbReference type="Proteomes" id="UP000784880"/>
    </source>
</evidence>
<dbReference type="EMBL" id="JAHQCS010000163">
    <property type="protein sequence ID" value="MBU9714129.1"/>
    <property type="molecule type" value="Genomic_DNA"/>
</dbReference>
<evidence type="ECO:0000313" key="1">
    <source>
        <dbReference type="EMBL" id="MBU9714129.1"/>
    </source>
</evidence>
<accession>A0ABS6JLP0</accession>
<comment type="caution">
    <text evidence="1">The sequence shown here is derived from an EMBL/GenBank/DDBJ whole genome shotgun (WGS) entry which is preliminary data.</text>
</comment>
<dbReference type="RefSeq" id="WP_217068467.1">
    <property type="nucleotide sequence ID" value="NZ_JAHQCS010000163.1"/>
</dbReference>
<name>A0ABS6JLP0_9BACI</name>
<dbReference type="Proteomes" id="UP000784880">
    <property type="component" value="Unassembled WGS sequence"/>
</dbReference>
<proteinExistence type="predicted"/>
<sequence>MNLIFEKDYLASLYSRDQQKRMANIEKLLNNQQDFDTSNPNGLPKSTSLVRHPLQIQKDETILTLLTFAAIHLGANTSWNHLLSSHFLDQWSNTTEPMELKLEKAVSPTEAILQSLQSEASKHPVHYARTISHHDKPIEGPTNFDAVLTTNSKNVFFECKFTSDISHDTTHCTSRNQIARCIDVGLEAVKNKVEDFYFVLVTPNRYKEFPGDRFYYFKMEQYQRDPMAIALDIPRLYDWYESKENHGKLEELTKRIAWLTWEECLDVCLASTELTGSQKAGLQNFYKERLLFEDTEDLPL</sequence>
<protein>
    <recommendedName>
        <fullName evidence="3">Restriction endonuclease</fullName>
    </recommendedName>
</protein>